<keyword evidence="3" id="KW-1185">Reference proteome</keyword>
<proteinExistence type="predicted"/>
<reference evidence="2 3" key="1">
    <citation type="submission" date="2013-02" db="EMBL/GenBank/DDBJ databases">
        <title>A novel strain isolated from Lonar lake, Maharashtra, India.</title>
        <authorList>
            <person name="Singh A."/>
        </authorList>
    </citation>
    <scope>NUCLEOTIDE SEQUENCE [LARGE SCALE GENOMIC DNA]</scope>
    <source>
        <strain evidence="2 3">AK24</strain>
    </source>
</reference>
<dbReference type="Pfam" id="PF14065">
    <property type="entry name" value="Pvc16_N"/>
    <property type="match status" value="1"/>
</dbReference>
<comment type="caution">
    <text evidence="2">The sequence shown here is derived from an EMBL/GenBank/DDBJ whole genome shotgun (WGS) entry which is preliminary data.</text>
</comment>
<protein>
    <recommendedName>
        <fullName evidence="1">Pvc16 N-terminal domain-containing protein</fullName>
    </recommendedName>
</protein>
<dbReference type="PATRIC" id="fig|1288963.3.peg.1407"/>
<dbReference type="STRING" id="1232681.ADIS_1410"/>
<dbReference type="OrthoDB" id="7560784at2"/>
<sequence>MIFEIFQILSEDVNRYFRDVGLNDSEVILDNIAFVDGASEVAEAMRDKVVMTLVNFQEEAALKNFPNHSMQDTQAIYRNPIVNIHVFALFSANRTSYAHALRDVSTIMAFFQSKRLFTQANTLYDREISSMAAVGPFRFTVDLFSPSFEEVNFIWGTLGGRQLPSVLYKICLLPIQADKVSGTGPLIETVENTLKHR</sequence>
<dbReference type="Proteomes" id="UP000013909">
    <property type="component" value="Unassembled WGS sequence"/>
</dbReference>
<dbReference type="AlphaFoldDB" id="R7ZW23"/>
<feature type="domain" description="Pvc16 N-terminal" evidence="1">
    <location>
        <begin position="7"/>
        <end position="188"/>
    </location>
</feature>
<dbReference type="InterPro" id="IPR025351">
    <property type="entry name" value="Pvc16_N"/>
</dbReference>
<accession>R7ZW23</accession>
<gene>
    <name evidence="2" type="ORF">ADIS_1410</name>
</gene>
<dbReference type="EMBL" id="AQHR01000041">
    <property type="protein sequence ID" value="EON78213.1"/>
    <property type="molecule type" value="Genomic_DNA"/>
</dbReference>
<dbReference type="RefSeq" id="WP_010853554.1">
    <property type="nucleotide sequence ID" value="NZ_AQHR01000041.1"/>
</dbReference>
<name>R7ZW23_9BACT</name>
<organism evidence="2 3">
    <name type="scientific">Lunatimonas lonarensis</name>
    <dbReference type="NCBI Taxonomy" id="1232681"/>
    <lineage>
        <taxon>Bacteria</taxon>
        <taxon>Pseudomonadati</taxon>
        <taxon>Bacteroidota</taxon>
        <taxon>Cytophagia</taxon>
        <taxon>Cytophagales</taxon>
        <taxon>Cyclobacteriaceae</taxon>
    </lineage>
</organism>
<evidence type="ECO:0000313" key="2">
    <source>
        <dbReference type="EMBL" id="EON78213.1"/>
    </source>
</evidence>
<evidence type="ECO:0000313" key="3">
    <source>
        <dbReference type="Proteomes" id="UP000013909"/>
    </source>
</evidence>
<evidence type="ECO:0000259" key="1">
    <source>
        <dbReference type="Pfam" id="PF14065"/>
    </source>
</evidence>